<keyword evidence="5" id="KW-1185">Reference proteome</keyword>
<evidence type="ECO:0000259" key="3">
    <source>
        <dbReference type="PROSITE" id="PS50977"/>
    </source>
</evidence>
<dbReference type="PROSITE" id="PS50977">
    <property type="entry name" value="HTH_TETR_2"/>
    <property type="match status" value="1"/>
</dbReference>
<dbReference type="SUPFAM" id="SSF46689">
    <property type="entry name" value="Homeodomain-like"/>
    <property type="match status" value="1"/>
</dbReference>
<dbReference type="InterPro" id="IPR050624">
    <property type="entry name" value="HTH-type_Tx_Regulator"/>
</dbReference>
<comment type="caution">
    <text evidence="4">The sequence shown here is derived from an EMBL/GenBank/DDBJ whole genome shotgun (WGS) entry which is preliminary data.</text>
</comment>
<evidence type="ECO:0000256" key="1">
    <source>
        <dbReference type="ARBA" id="ARBA00023125"/>
    </source>
</evidence>
<protein>
    <submittedName>
        <fullName evidence="4">TetR family transcriptional regulator</fullName>
    </submittedName>
</protein>
<gene>
    <name evidence="4" type="ORF">LPAF129_07280</name>
</gene>
<dbReference type="Gene3D" id="1.10.357.10">
    <property type="entry name" value="Tetracycline Repressor, domain 2"/>
    <property type="match status" value="1"/>
</dbReference>
<keyword evidence="1 2" id="KW-0238">DNA-binding</keyword>
<dbReference type="PANTHER" id="PTHR43479">
    <property type="entry name" value="ACREF/ENVCD OPERON REPRESSOR-RELATED"/>
    <property type="match status" value="1"/>
</dbReference>
<dbReference type="PANTHER" id="PTHR43479:SF7">
    <property type="entry name" value="TETR-FAMILY TRANSCRIPTIONAL REGULATOR"/>
    <property type="match status" value="1"/>
</dbReference>
<dbReference type="InterPro" id="IPR001647">
    <property type="entry name" value="HTH_TetR"/>
</dbReference>
<dbReference type="InterPro" id="IPR009057">
    <property type="entry name" value="Homeodomain-like_sf"/>
</dbReference>
<evidence type="ECO:0000313" key="5">
    <source>
        <dbReference type="Proteomes" id="UP001055149"/>
    </source>
</evidence>
<dbReference type="Proteomes" id="UP001055149">
    <property type="component" value="Unassembled WGS sequence"/>
</dbReference>
<evidence type="ECO:0000313" key="4">
    <source>
        <dbReference type="EMBL" id="GKS81043.1"/>
    </source>
</evidence>
<sequence length="201" mass="23360">MPQFRNNTKTKQKMLRAFWQLYQEKAFNQITVREIIGLADCNRSTFYAYFADMYDLLDQFEELLLPDLTQPAIQKIIAEEDISLSVQHCMALYQEYQDYYRVLLGKNGDPAFKDKLTKILDQMIKAHLGQNEGQSSFEVDFLVETTAAILLTTLIFYFKRTDRPQAAEIIILLTKVLNQGVAQQLGWHLSCKGETWNELTN</sequence>
<dbReference type="RefSeq" id="WP_244054814.1">
    <property type="nucleotide sequence ID" value="NZ_BQXH01000005.1"/>
</dbReference>
<feature type="domain" description="HTH tetR-type" evidence="3">
    <location>
        <begin position="8"/>
        <end position="68"/>
    </location>
</feature>
<name>A0ABQ5JGR3_9LACO</name>
<dbReference type="EMBL" id="BQXH01000005">
    <property type="protein sequence ID" value="GKS81043.1"/>
    <property type="molecule type" value="Genomic_DNA"/>
</dbReference>
<reference evidence="4" key="1">
    <citation type="journal article" date="2022" name="Int. J. Syst. Evol. Microbiol.">
        <title>A novel species of lactic acid bacteria, Ligilactobacillus pabuli sp. nov., isolated from alfalfa silage.</title>
        <authorList>
            <person name="Tohno M."/>
            <person name="Tanizawa Y."/>
            <person name="Sawada H."/>
            <person name="Sakamoto M."/>
            <person name="Ohkuma M."/>
            <person name="Kobayashi H."/>
        </authorList>
    </citation>
    <scope>NUCLEOTIDE SEQUENCE</scope>
    <source>
        <strain evidence="4">AF129</strain>
    </source>
</reference>
<proteinExistence type="predicted"/>
<feature type="DNA-binding region" description="H-T-H motif" evidence="2">
    <location>
        <begin position="31"/>
        <end position="50"/>
    </location>
</feature>
<organism evidence="4 5">
    <name type="scientific">Ligilactobacillus pabuli</name>
    <dbReference type="NCBI Taxonomy" id="2886039"/>
    <lineage>
        <taxon>Bacteria</taxon>
        <taxon>Bacillati</taxon>
        <taxon>Bacillota</taxon>
        <taxon>Bacilli</taxon>
        <taxon>Lactobacillales</taxon>
        <taxon>Lactobacillaceae</taxon>
        <taxon>Ligilactobacillus</taxon>
    </lineage>
</organism>
<evidence type="ECO:0000256" key="2">
    <source>
        <dbReference type="PROSITE-ProRule" id="PRU00335"/>
    </source>
</evidence>
<dbReference type="Pfam" id="PF00440">
    <property type="entry name" value="TetR_N"/>
    <property type="match status" value="1"/>
</dbReference>
<accession>A0ABQ5JGR3</accession>